<dbReference type="Proteomes" id="UP000436911">
    <property type="component" value="Unassembled WGS sequence"/>
</dbReference>
<reference evidence="6 7" key="1">
    <citation type="submission" date="2018-08" db="EMBL/GenBank/DDBJ databases">
        <title>Genome sequencing of Agrobacterium vitis strain ICMP 10754.</title>
        <authorList>
            <person name="Visnovsky S.B."/>
            <person name="Pitman A.R."/>
        </authorList>
    </citation>
    <scope>NUCLEOTIDE SEQUENCE [LARGE SCALE GENOMIC DNA]</scope>
    <source>
        <strain evidence="6 7">ICMP 10754</strain>
    </source>
</reference>
<dbReference type="AlphaFoldDB" id="A0A368NZL3"/>
<comment type="pathway">
    <text evidence="1">Protein modification; protein glycosylation.</text>
</comment>
<dbReference type="EMBL" id="QUSG01000001">
    <property type="protein sequence ID" value="KAA3532040.1"/>
    <property type="molecule type" value="Genomic_DNA"/>
</dbReference>
<dbReference type="GO" id="GO:0097363">
    <property type="term" value="F:protein O-acetylglucosaminyltransferase activity"/>
    <property type="evidence" value="ECO:0007669"/>
    <property type="project" value="TreeGrafter"/>
</dbReference>
<evidence type="ECO:0000313" key="7">
    <source>
        <dbReference type="Proteomes" id="UP000436911"/>
    </source>
</evidence>
<dbReference type="Gene3D" id="3.40.50.11380">
    <property type="match status" value="2"/>
</dbReference>
<dbReference type="InterPro" id="IPR029489">
    <property type="entry name" value="OGT/SEC/SPY_C"/>
</dbReference>
<sequence>MQVAWRIMAQDMDLALTAYRQGAFEKALSHAQAAARQLARAGQAEMLAANIYLKLGQKIEAAQAFARSAAALPEKRAEFLKFAAKLYLAERRADLLKGIAAAAAHANADDAGFVGEIANMLLGAGMHPPLDELVSLLDPANNWHLQIIVNHYQLTRKPEKLKPIIEKRYAESPEDSFIAVNYFKFCRSSLVFPVERQWLEMMKTPDDPLTAEILYRDQPLSRCYWSDDQAVINGPCGGTDLLQRNVSAAMPRRTIRPLGEKLKIGYLSSDLTIHATMYLLYDVFLAHDRSRFDITFFCHTPPGQAAIQKTWDPVLQSEIIAVGQMDNDGIAQDISRRGIDILIDLKGHTAGNRLAAVALSDAPVKATWIGYPGSVRGAGLDYHITDPIVTPDDAKSWFEEKLCRLPETYQGNCSLTKPRPKPLTRADHRLPEGALVFASFNSPAKISPQTVDLWASIMKAVPDSLLWILCSGPQLQANFADEFARLGIGRERIVFAEGADYPDHLSRVGLADLALDTFPYNGHTTTSDLLWGGLPVLTKKGRSFAARVSESLLTAIGLPELVALDDEDFVERAIDFASHPEKIIALKQKLEANRRIAPLFDTERFTRHLESAYDMMAARARAGLAPDHIDVPALAKRQTPFRNESLPELLLAMAAGFEHDKASAFACVVAAYRRGDHRTILGLVDVLDANGQADNMPGVLAGMIAEAYENTGHAEKAAALYAIAGMASGIGKGWADTCRLLLEKAMLLYNGLLADRKIIHLAGYDVSRRLLEIVPRHPVAYLYFRHAMHQMAAIEDLRPANALALDKIRAGDAFFRRNEILFDHVTWCGDEAVNAMIDVSGIYRPFNEDMRQARRTRPHIYGQKIRLGYVFSDFHPGHPVMRVMRGVFASHDTSRFDLSFFCIARNSFNAEETAFRENLGSIIHLGHLSLDAAHQAIRSAAIDVLVDLNGPTAGGWPDLINSGPAPIQVAYIGFPGSSLGIDCDYVIGDRFVTPDRSSPYYHEKFCRLPESYQANDNRDRPQPEPVRRADLGLDQGFLFSSFNDIRKVTPESIDLWSQVLARVPQSKMLLIRTNPIQEHNIIAAFTKNGIAGERIVFGGRLDYASHLSRIAATDLGLDSTPYNGHATTSDMLWAGLPVLTIKGTHFASRVSQSLLNAVGLAELVAETPQAYVEMAVRLANTPEALAGLRHKLVANRMTAPLFDTERFTRHLERAFEMMVARAKAGLVPDHMDVPALAKRQTPFLLKDTA</sequence>
<evidence type="ECO:0000256" key="2">
    <source>
        <dbReference type="ARBA" id="ARBA00022679"/>
    </source>
</evidence>
<keyword evidence="4" id="KW-0802">TPR repeat</keyword>
<evidence type="ECO:0000256" key="3">
    <source>
        <dbReference type="ARBA" id="ARBA00022737"/>
    </source>
</evidence>
<feature type="domain" description="O-GlcNAc transferase C-terminal" evidence="5">
    <location>
        <begin position="424"/>
        <end position="608"/>
    </location>
</feature>
<accession>A0A368NZL3</accession>
<keyword evidence="3" id="KW-0677">Repeat</keyword>
<dbReference type="PANTHER" id="PTHR44366:SF1">
    <property type="entry name" value="UDP-N-ACETYLGLUCOSAMINE--PEPTIDE N-ACETYLGLUCOSAMINYLTRANSFERASE 110 KDA SUBUNIT"/>
    <property type="match status" value="1"/>
</dbReference>
<evidence type="ECO:0000259" key="5">
    <source>
        <dbReference type="Pfam" id="PF13844"/>
    </source>
</evidence>
<comment type="caution">
    <text evidence="6">The sequence shown here is derived from an EMBL/GenBank/DDBJ whole genome shotgun (WGS) entry which is preliminary data.</text>
</comment>
<feature type="domain" description="O-GlcNAc transferase C-terminal" evidence="5">
    <location>
        <begin position="1034"/>
        <end position="1210"/>
    </location>
</feature>
<protein>
    <recommendedName>
        <fullName evidence="5">O-GlcNAc transferase C-terminal domain-containing protein</fullName>
    </recommendedName>
</protein>
<dbReference type="Pfam" id="PF13844">
    <property type="entry name" value="Glyco_transf_41"/>
    <property type="match status" value="4"/>
</dbReference>
<name>A0A368NZL3_AGRVI</name>
<feature type="domain" description="O-GlcNAc transferase C-terminal" evidence="5">
    <location>
        <begin position="257"/>
        <end position="409"/>
    </location>
</feature>
<keyword evidence="2" id="KW-0808">Transferase</keyword>
<dbReference type="Gene3D" id="3.40.50.2000">
    <property type="entry name" value="Glycogen Phosphorylase B"/>
    <property type="match status" value="2"/>
</dbReference>
<dbReference type="GO" id="GO:0006493">
    <property type="term" value="P:protein O-linked glycosylation"/>
    <property type="evidence" value="ECO:0007669"/>
    <property type="project" value="InterPro"/>
</dbReference>
<dbReference type="PANTHER" id="PTHR44366">
    <property type="entry name" value="UDP-N-ACETYLGLUCOSAMINE--PEPTIDE N-ACETYLGLUCOSAMINYLTRANSFERASE 110 KDA SUBUNIT"/>
    <property type="match status" value="1"/>
</dbReference>
<evidence type="ECO:0000256" key="1">
    <source>
        <dbReference type="ARBA" id="ARBA00004922"/>
    </source>
</evidence>
<gene>
    <name evidence="6" type="ORF">DXT89_01350</name>
</gene>
<organism evidence="6 7">
    <name type="scientific">Agrobacterium vitis</name>
    <name type="common">Rhizobium vitis</name>
    <dbReference type="NCBI Taxonomy" id="373"/>
    <lineage>
        <taxon>Bacteria</taxon>
        <taxon>Pseudomonadati</taxon>
        <taxon>Pseudomonadota</taxon>
        <taxon>Alphaproteobacteria</taxon>
        <taxon>Hyphomicrobiales</taxon>
        <taxon>Rhizobiaceae</taxon>
        <taxon>Rhizobium/Agrobacterium group</taxon>
        <taxon>Agrobacterium</taxon>
    </lineage>
</organism>
<evidence type="ECO:0000313" key="6">
    <source>
        <dbReference type="EMBL" id="KAA3532040.1"/>
    </source>
</evidence>
<proteinExistence type="predicted"/>
<feature type="domain" description="O-GlcNAc transferase C-terminal" evidence="5">
    <location>
        <begin position="861"/>
        <end position="1018"/>
    </location>
</feature>
<dbReference type="InterPro" id="IPR037919">
    <property type="entry name" value="OGT"/>
</dbReference>
<evidence type="ECO:0000256" key="4">
    <source>
        <dbReference type="ARBA" id="ARBA00022803"/>
    </source>
</evidence>